<dbReference type="SUPFAM" id="SSF52540">
    <property type="entry name" value="P-loop containing nucleoside triphosphate hydrolases"/>
    <property type="match status" value="1"/>
</dbReference>
<evidence type="ECO:0008006" key="5">
    <source>
        <dbReference type="Google" id="ProtNLM"/>
    </source>
</evidence>
<evidence type="ECO:0000259" key="2">
    <source>
        <dbReference type="Pfam" id="PF12965"/>
    </source>
</evidence>
<feature type="domain" description="DUF927" evidence="1">
    <location>
        <begin position="433"/>
        <end position="539"/>
    </location>
</feature>
<dbReference type="EMBL" id="LYXE01000019">
    <property type="protein sequence ID" value="PDW00986.1"/>
    <property type="molecule type" value="Genomic_DNA"/>
</dbReference>
<dbReference type="Pfam" id="PF06048">
    <property type="entry name" value="DUF927"/>
    <property type="match status" value="1"/>
</dbReference>
<comment type="caution">
    <text evidence="3">The sequence shown here is derived from an EMBL/GenBank/DDBJ whole genome shotgun (WGS) entry which is preliminary data.</text>
</comment>
<dbReference type="RefSeq" id="WP_097650638.1">
    <property type="nucleotide sequence ID" value="NZ_LYXE01000019.1"/>
</dbReference>
<dbReference type="Proteomes" id="UP000220922">
    <property type="component" value="Unassembled WGS sequence"/>
</dbReference>
<dbReference type="InterPro" id="IPR009270">
    <property type="entry name" value="DUF927"/>
</dbReference>
<name>A0A2H3KR66_9CHLR</name>
<evidence type="ECO:0000259" key="1">
    <source>
        <dbReference type="Pfam" id="PF06048"/>
    </source>
</evidence>
<accession>A0A2H3KR66</accession>
<dbReference type="InterPro" id="IPR024385">
    <property type="entry name" value="DUF3854"/>
</dbReference>
<gene>
    <name evidence="3" type="ORF">A9Q02_21395</name>
</gene>
<organism evidence="3 4">
    <name type="scientific">Candidatus Chloroploca asiatica</name>
    <dbReference type="NCBI Taxonomy" id="1506545"/>
    <lineage>
        <taxon>Bacteria</taxon>
        <taxon>Bacillati</taxon>
        <taxon>Chloroflexota</taxon>
        <taxon>Chloroflexia</taxon>
        <taxon>Chloroflexales</taxon>
        <taxon>Chloroflexineae</taxon>
        <taxon>Oscillochloridaceae</taxon>
        <taxon>Candidatus Chloroploca</taxon>
    </lineage>
</organism>
<dbReference type="Pfam" id="PF12965">
    <property type="entry name" value="DUF3854"/>
    <property type="match status" value="1"/>
</dbReference>
<reference evidence="3 4" key="1">
    <citation type="submission" date="2016-05" db="EMBL/GenBank/DDBJ databases">
        <authorList>
            <person name="Lavstsen T."/>
            <person name="Jespersen J.S."/>
        </authorList>
    </citation>
    <scope>NUCLEOTIDE SEQUENCE [LARGE SCALE GENOMIC DNA]</scope>
    <source>
        <strain evidence="3 4">B7-9</strain>
    </source>
</reference>
<protein>
    <recommendedName>
        <fullName evidence="5">DUF3854 domain-containing protein</fullName>
    </recommendedName>
</protein>
<feature type="domain" description="DUF3854" evidence="2">
    <location>
        <begin position="104"/>
        <end position="219"/>
    </location>
</feature>
<dbReference type="InterPro" id="IPR027417">
    <property type="entry name" value="P-loop_NTPase"/>
</dbReference>
<sequence>MDCTSTHHQHLAASGISDAVQAERGYRSIQGLDQWTALGRTPISSSFAHVGLAFPVFRLGHPEPYTWVLRPDRPRSVRGKPIKYEWPKGLPPCFDVLPRYRTALADPAVPLWFTEGAKKADALTTAYGDAIVPVNLNGVWGFRGTNRAGGKLVVPDVDEIAWNGRRVVLAFDSDVVRKAPVAAALRRLAALLIARGVSEVQMLVLPHLGDEKLGVDDFLGRGHTTQELESHLTTLQAGLAQARVRLTVHPETGRDLFLPHGWAVVNGSLATVTKHGEPSVIYSGMLIASALGVDLAGGAAMLTVRWQGTGGRQGSLTAPKAELSTRQGLVAWLGAHPDVPVHESNARDVASYLIEFTQANLEALPRITTSTRLGVVGAGLVLPTGGVGYAEPVQYAGRLPIQVGRDAAAYPQALQAITIWPDAWVAWIILGLTLASPLIARLRPRRNPACYLAGESGSGKTTLAHFAVGCWGDPTGKPFLVEAHRTTAAGFRQSLTDLNGLPLLIDEAHTTSDPQRLEALVYEFANGQSYSKGTAEGTAAGGEPLRGALILAGEALPEFRHAGAGKRVLWLDGSRNPPLGGGTLGRPGSDEHRLGGARAHMLEQAWDAGAGLFGRAVAERCWAAWATILTDYRRVRDDPALQPLAAWRESLALAAVALQVSAAVADLTLPPLDVLLPRWVELLTVGQAQTDPALEAFERVRTLLAQCDEDPNSAPGWILRRLRGETVAYRRTDDAYWRVPTGTPPFESRIGKSAVQIYGGTWLRHGLIRSLDGRPSKTLGAPHRTTAAAIGIACSVLEDAHEEAP</sequence>
<evidence type="ECO:0000313" key="3">
    <source>
        <dbReference type="EMBL" id="PDW00986.1"/>
    </source>
</evidence>
<proteinExistence type="predicted"/>
<evidence type="ECO:0000313" key="4">
    <source>
        <dbReference type="Proteomes" id="UP000220922"/>
    </source>
</evidence>
<dbReference type="OrthoDB" id="163690at2"/>
<dbReference type="AlphaFoldDB" id="A0A2H3KR66"/>
<keyword evidence="4" id="KW-1185">Reference proteome</keyword>